<evidence type="ECO:0000313" key="3">
    <source>
        <dbReference type="EMBL" id="KAG2466625.1"/>
    </source>
</evidence>
<dbReference type="PANTHER" id="PTHR24413">
    <property type="entry name" value="SPECKLE-TYPE POZ PROTEIN"/>
    <property type="match status" value="1"/>
</dbReference>
<keyword evidence="4" id="KW-1185">Reference proteome</keyword>
<evidence type="ECO:0000259" key="2">
    <source>
        <dbReference type="SMART" id="SM00225"/>
    </source>
</evidence>
<evidence type="ECO:0000256" key="1">
    <source>
        <dbReference type="SAM" id="MobiDB-lite"/>
    </source>
</evidence>
<feature type="non-terminal residue" evidence="3">
    <location>
        <position position="1"/>
    </location>
</feature>
<dbReference type="SMART" id="SM00225">
    <property type="entry name" value="BTB"/>
    <property type="match status" value="1"/>
</dbReference>
<evidence type="ECO:0000313" key="4">
    <source>
        <dbReference type="Proteomes" id="UP000886611"/>
    </source>
</evidence>
<feature type="region of interest" description="Disordered" evidence="1">
    <location>
        <begin position="1"/>
        <end position="26"/>
    </location>
</feature>
<name>A0A8X7XCG0_POLSE</name>
<feature type="non-terminal residue" evidence="3">
    <location>
        <position position="381"/>
    </location>
</feature>
<dbReference type="InterPro" id="IPR011333">
    <property type="entry name" value="SKP1/BTB/POZ_sf"/>
</dbReference>
<dbReference type="InterPro" id="IPR000210">
    <property type="entry name" value="BTB/POZ_dom"/>
</dbReference>
<accession>A0A8X7XCG0</accession>
<dbReference type="Gene3D" id="3.30.710.10">
    <property type="entry name" value="Potassium Channel Kv1.1, Chain A"/>
    <property type="match status" value="2"/>
</dbReference>
<sequence>MQCSKQKSSESLKRKKACKSKGLKPPQLGQPVKLPVVKTQNSSYTFELLGLLGSPQFADVSFCAENTGVELAHAHRVVLCSSSWILNALLNVQGVPHVKSSSLKAAQRLLLVKENTLESLDTSANIKNRQVHNPPMQIHVLDPLLSRCLPETLQFIYSGNTKWHMFQNAVREKLVDAKDVKDLLEKVCLLLGIEQQQKTEQTAMMRTTNATSWLGYFFNSPVFHDVVFKVQARCKVMAAMFSGHYAEASSCEVSINAISTDTFLSFLEYLYTDICCPASVLQAMALLICAEMYQVSRLQQICEVYIITCLQSMPSRELASTSLSIINLLKKAQFHNAEQLSSWLLHFISSNYLIFSQKADFLDLTGKLSFILPVDMEIYLL</sequence>
<organism evidence="3 4">
    <name type="scientific">Polypterus senegalus</name>
    <name type="common">Senegal bichir</name>
    <dbReference type="NCBI Taxonomy" id="55291"/>
    <lineage>
        <taxon>Eukaryota</taxon>
        <taxon>Metazoa</taxon>
        <taxon>Chordata</taxon>
        <taxon>Craniata</taxon>
        <taxon>Vertebrata</taxon>
        <taxon>Euteleostomi</taxon>
        <taxon>Actinopterygii</taxon>
        <taxon>Polypteriformes</taxon>
        <taxon>Polypteridae</taxon>
        <taxon>Polypterus</taxon>
    </lineage>
</organism>
<reference evidence="3 4" key="1">
    <citation type="journal article" date="2021" name="Cell">
        <title>Tracing the genetic footprints of vertebrate landing in non-teleost ray-finned fishes.</title>
        <authorList>
            <person name="Bi X."/>
            <person name="Wang K."/>
            <person name="Yang L."/>
            <person name="Pan H."/>
            <person name="Jiang H."/>
            <person name="Wei Q."/>
            <person name="Fang M."/>
            <person name="Yu H."/>
            <person name="Zhu C."/>
            <person name="Cai Y."/>
            <person name="He Y."/>
            <person name="Gan X."/>
            <person name="Zeng H."/>
            <person name="Yu D."/>
            <person name="Zhu Y."/>
            <person name="Jiang H."/>
            <person name="Qiu Q."/>
            <person name="Yang H."/>
            <person name="Zhang Y.E."/>
            <person name="Wang W."/>
            <person name="Zhu M."/>
            <person name="He S."/>
            <person name="Zhang G."/>
        </authorList>
    </citation>
    <scope>NUCLEOTIDE SEQUENCE [LARGE SCALE GENOMIC DNA]</scope>
    <source>
        <strain evidence="3">Bchr_013</strain>
    </source>
</reference>
<gene>
    <name evidence="3" type="primary">Rhobtb3</name>
    <name evidence="3" type="ORF">GTO96_0020823</name>
</gene>
<proteinExistence type="predicted"/>
<comment type="caution">
    <text evidence="3">The sequence shown here is derived from an EMBL/GenBank/DDBJ whole genome shotgun (WGS) entry which is preliminary data.</text>
</comment>
<dbReference type="Proteomes" id="UP000886611">
    <property type="component" value="Unassembled WGS sequence"/>
</dbReference>
<dbReference type="Pfam" id="PF00651">
    <property type="entry name" value="BTB"/>
    <property type="match status" value="1"/>
</dbReference>
<feature type="compositionally biased region" description="Basic residues" evidence="1">
    <location>
        <begin position="13"/>
        <end position="22"/>
    </location>
</feature>
<dbReference type="AlphaFoldDB" id="A0A8X7XCG0"/>
<protein>
    <submittedName>
        <fullName evidence="3">RHBT3 protein</fullName>
    </submittedName>
</protein>
<dbReference type="SUPFAM" id="SSF54695">
    <property type="entry name" value="POZ domain"/>
    <property type="match status" value="1"/>
</dbReference>
<dbReference type="EMBL" id="JAATIS010001241">
    <property type="protein sequence ID" value="KAG2466625.1"/>
    <property type="molecule type" value="Genomic_DNA"/>
</dbReference>
<feature type="domain" description="BTB" evidence="2">
    <location>
        <begin position="224"/>
        <end position="310"/>
    </location>
</feature>